<protein>
    <submittedName>
        <fullName evidence="1">Uncharacterized protein</fullName>
    </submittedName>
</protein>
<proteinExistence type="predicted"/>
<evidence type="ECO:0000313" key="1">
    <source>
        <dbReference type="EMBL" id="KAF4128390.1"/>
    </source>
</evidence>
<comment type="caution">
    <text evidence="1">The sequence shown here is derived from an EMBL/GenBank/DDBJ whole genome shotgun (WGS) entry which is preliminary data.</text>
</comment>
<organism evidence="1 2">
    <name type="scientific">Phytophthora infestans</name>
    <name type="common">Potato late blight agent</name>
    <name type="synonym">Botrytis infestans</name>
    <dbReference type="NCBI Taxonomy" id="4787"/>
    <lineage>
        <taxon>Eukaryota</taxon>
        <taxon>Sar</taxon>
        <taxon>Stramenopiles</taxon>
        <taxon>Oomycota</taxon>
        <taxon>Peronosporomycetes</taxon>
        <taxon>Peronosporales</taxon>
        <taxon>Peronosporaceae</taxon>
        <taxon>Phytophthora</taxon>
    </lineage>
</organism>
<dbReference type="Proteomes" id="UP000704712">
    <property type="component" value="Unassembled WGS sequence"/>
</dbReference>
<dbReference type="PANTHER" id="PTHR40866">
    <property type="entry name" value="BED-TYPE DOMAIN-CONTAINING PROTEIN"/>
    <property type="match status" value="1"/>
</dbReference>
<dbReference type="AlphaFoldDB" id="A0A8S9TJ67"/>
<dbReference type="PANTHER" id="PTHR40866:SF1">
    <property type="entry name" value="BED-TYPE DOMAIN-CONTAINING PROTEIN"/>
    <property type="match status" value="1"/>
</dbReference>
<sequence length="96" mass="10951">MRDIPFSEVDNEMTRELDGNKSVLHVFSKSARAYIRVLIPLAEHVITDGLPDRVAIIFDGWQHNTTHYVAVFTVFMKDGKCFEVLLVFSPPLDNKS</sequence>
<dbReference type="EMBL" id="JAACNO010003127">
    <property type="protein sequence ID" value="KAF4128390.1"/>
    <property type="molecule type" value="Genomic_DNA"/>
</dbReference>
<reference evidence="1" key="1">
    <citation type="submission" date="2020-03" db="EMBL/GenBank/DDBJ databases">
        <title>Hybrid Assembly of Korean Phytophthora infestans isolates.</title>
        <authorList>
            <person name="Prokchorchik M."/>
            <person name="Lee Y."/>
            <person name="Seo J."/>
            <person name="Cho J.-H."/>
            <person name="Park Y.-E."/>
            <person name="Jang D.-C."/>
            <person name="Im J.-S."/>
            <person name="Choi J.-G."/>
            <person name="Park H.-J."/>
            <person name="Lee G.-B."/>
            <person name="Lee Y.-G."/>
            <person name="Hong S.-Y."/>
            <person name="Cho K."/>
            <person name="Sohn K.H."/>
        </authorList>
    </citation>
    <scope>NUCLEOTIDE SEQUENCE</scope>
    <source>
        <strain evidence="1">KR_2_A2</strain>
    </source>
</reference>
<gene>
    <name evidence="1" type="ORF">GN958_ATG22468</name>
</gene>
<name>A0A8S9TJ67_PHYIN</name>
<evidence type="ECO:0000313" key="2">
    <source>
        <dbReference type="Proteomes" id="UP000704712"/>
    </source>
</evidence>
<accession>A0A8S9TJ67</accession>